<keyword evidence="3" id="KW-1185">Reference proteome</keyword>
<dbReference type="EMBL" id="JBHTCA010000020">
    <property type="protein sequence ID" value="MFC7410874.1"/>
    <property type="molecule type" value="Genomic_DNA"/>
</dbReference>
<gene>
    <name evidence="2" type="ORF">ACFQPB_18605</name>
</gene>
<dbReference type="Proteomes" id="UP001596501">
    <property type="component" value="Unassembled WGS sequence"/>
</dbReference>
<organism evidence="2 3">
    <name type="scientific">Hydrogenophaga atypica</name>
    <dbReference type="NCBI Taxonomy" id="249409"/>
    <lineage>
        <taxon>Bacteria</taxon>
        <taxon>Pseudomonadati</taxon>
        <taxon>Pseudomonadota</taxon>
        <taxon>Betaproteobacteria</taxon>
        <taxon>Burkholderiales</taxon>
        <taxon>Comamonadaceae</taxon>
        <taxon>Hydrogenophaga</taxon>
    </lineage>
</organism>
<feature type="domain" description="Cyclic nucleotide-binding" evidence="1">
    <location>
        <begin position="1"/>
        <end position="42"/>
    </location>
</feature>
<proteinExistence type="predicted"/>
<protein>
    <recommendedName>
        <fullName evidence="1">Cyclic nucleotide-binding domain-containing protein</fullName>
    </recommendedName>
</protein>
<evidence type="ECO:0000259" key="1">
    <source>
        <dbReference type="PROSITE" id="PS50042"/>
    </source>
</evidence>
<name>A0ABW2QN73_9BURK</name>
<evidence type="ECO:0000313" key="2">
    <source>
        <dbReference type="EMBL" id="MFC7410874.1"/>
    </source>
</evidence>
<dbReference type="InterPro" id="IPR018488">
    <property type="entry name" value="cNMP-bd_CS"/>
</dbReference>
<sequence length="74" mass="7454">MSNPTQKLVANLQARAALAGGAVVVTQGDDGRPLFVLNCGALTKQAASVDDLDAAVCAVEQQPLLGKGVAHVQA</sequence>
<dbReference type="PROSITE" id="PS50042">
    <property type="entry name" value="CNMP_BINDING_3"/>
    <property type="match status" value="1"/>
</dbReference>
<evidence type="ECO:0000313" key="3">
    <source>
        <dbReference type="Proteomes" id="UP001596501"/>
    </source>
</evidence>
<dbReference type="InterPro" id="IPR000595">
    <property type="entry name" value="cNMP-bd_dom"/>
</dbReference>
<dbReference type="RefSeq" id="WP_382226453.1">
    <property type="nucleotide sequence ID" value="NZ_JBHTCA010000020.1"/>
</dbReference>
<comment type="caution">
    <text evidence="2">The sequence shown here is derived from an EMBL/GenBank/DDBJ whole genome shotgun (WGS) entry which is preliminary data.</text>
</comment>
<reference evidence="3" key="1">
    <citation type="journal article" date="2019" name="Int. J. Syst. Evol. Microbiol.">
        <title>The Global Catalogue of Microorganisms (GCM) 10K type strain sequencing project: providing services to taxonomists for standard genome sequencing and annotation.</title>
        <authorList>
            <consortium name="The Broad Institute Genomics Platform"/>
            <consortium name="The Broad Institute Genome Sequencing Center for Infectious Disease"/>
            <person name="Wu L."/>
            <person name="Ma J."/>
        </authorList>
    </citation>
    <scope>NUCLEOTIDE SEQUENCE [LARGE SCALE GENOMIC DNA]</scope>
    <source>
        <strain evidence="3">CGMCC 1.12371</strain>
    </source>
</reference>
<accession>A0ABW2QN73</accession>
<dbReference type="PROSITE" id="PS00888">
    <property type="entry name" value="CNMP_BINDING_1"/>
    <property type="match status" value="1"/>
</dbReference>